<reference evidence="3" key="1">
    <citation type="submission" date="2020-10" db="EMBL/GenBank/DDBJ databases">
        <title>Diversity and distribution of actinomycetes associated with coral in the coast of Hainan.</title>
        <authorList>
            <person name="Li F."/>
        </authorList>
    </citation>
    <scope>NUCLEOTIDE SEQUENCE</scope>
    <source>
        <strain evidence="3">HNM0983</strain>
    </source>
</reference>
<evidence type="ECO:0000313" key="4">
    <source>
        <dbReference type="Proteomes" id="UP000598360"/>
    </source>
</evidence>
<keyword evidence="2" id="KW-0812">Transmembrane</keyword>
<feature type="region of interest" description="Disordered" evidence="1">
    <location>
        <begin position="36"/>
        <end position="79"/>
    </location>
</feature>
<feature type="transmembrane region" description="Helical" evidence="2">
    <location>
        <begin position="88"/>
        <end position="106"/>
    </location>
</feature>
<evidence type="ECO:0000256" key="1">
    <source>
        <dbReference type="SAM" id="MobiDB-lite"/>
    </source>
</evidence>
<comment type="caution">
    <text evidence="3">The sequence shown here is derived from an EMBL/GenBank/DDBJ whole genome shotgun (WGS) entry which is preliminary data.</text>
</comment>
<feature type="compositionally biased region" description="Low complexity" evidence="1">
    <location>
        <begin position="55"/>
        <end position="74"/>
    </location>
</feature>
<name>A0A929BBY8_9PSEU</name>
<gene>
    <name evidence="3" type="ORF">IQ251_16030</name>
</gene>
<evidence type="ECO:0000256" key="2">
    <source>
        <dbReference type="SAM" id="Phobius"/>
    </source>
</evidence>
<dbReference type="EMBL" id="JADEYC010000029">
    <property type="protein sequence ID" value="MBE9375960.1"/>
    <property type="molecule type" value="Genomic_DNA"/>
</dbReference>
<keyword evidence="2" id="KW-1133">Transmembrane helix</keyword>
<dbReference type="Proteomes" id="UP000598360">
    <property type="component" value="Unassembled WGS sequence"/>
</dbReference>
<proteinExistence type="predicted"/>
<organism evidence="3 4">
    <name type="scientific">Saccharopolyspora montiporae</name>
    <dbReference type="NCBI Taxonomy" id="2781240"/>
    <lineage>
        <taxon>Bacteria</taxon>
        <taxon>Bacillati</taxon>
        <taxon>Actinomycetota</taxon>
        <taxon>Actinomycetes</taxon>
        <taxon>Pseudonocardiales</taxon>
        <taxon>Pseudonocardiaceae</taxon>
        <taxon>Saccharopolyspora</taxon>
    </lineage>
</organism>
<dbReference type="RefSeq" id="WP_193929410.1">
    <property type="nucleotide sequence ID" value="NZ_JADEYC010000029.1"/>
</dbReference>
<sequence length="148" mass="15409">MTGTRGSTAPAGRGMLARWLLLLALSAGMVLMHHVPGGHGEHHSPAAAASTEHGAAPPAHAAPDPAAPAHAAADQTGGEPGPVQLDDLLHLCLAIIAGAALLLLDLRRNRGPLHGLPTIRTPRVHPVSRRRPPPPVRRRLAELCVLRL</sequence>
<accession>A0A929BBY8</accession>
<evidence type="ECO:0000313" key="3">
    <source>
        <dbReference type="EMBL" id="MBE9375960.1"/>
    </source>
</evidence>
<keyword evidence="2" id="KW-0472">Membrane</keyword>
<protein>
    <submittedName>
        <fullName evidence="3">Uncharacterized protein</fullName>
    </submittedName>
</protein>
<keyword evidence="4" id="KW-1185">Reference proteome</keyword>
<dbReference type="AlphaFoldDB" id="A0A929BBY8"/>